<dbReference type="Proteomes" id="UP001296967">
    <property type="component" value="Unassembled WGS sequence"/>
</dbReference>
<reference evidence="2" key="1">
    <citation type="submission" date="2017-05" db="EMBL/GenBank/DDBJ databases">
        <authorList>
            <person name="Imhoff J.F."/>
            <person name="Rahn T."/>
            <person name="Kuenzel S."/>
            <person name="Neulinger S.C."/>
        </authorList>
    </citation>
    <scope>NUCLEOTIDE SEQUENCE</scope>
    <source>
        <strain evidence="2">DSM 4395</strain>
    </source>
</reference>
<comment type="caution">
    <text evidence="2">The sequence shown here is derived from an EMBL/GenBank/DDBJ whole genome shotgun (WGS) entry which is preliminary data.</text>
</comment>
<protein>
    <submittedName>
        <fullName evidence="2">Uncharacterized protein</fullName>
    </submittedName>
</protein>
<sequence>MANFQGHLTGGVLISGIAAFAAYGQGLIDSTETQVLFVIGTTASLLPDIDADDSKPVRALFNSVGIILGFMVAFELDSHVPIEVGVLGQIAIWVVVTLFVAFPLRWAFARLTVHRGVWHTLLMAFVLALAMTVAADLWLEVEPLLAWLAGGFVLLGYLTHLTLDEIASVDLLGRRVKRSFGTALKPLSLRAWPWSLLLIGATVWLLGMTPDPTPVLAGIGQLGIPTEPLVAHWPRW</sequence>
<evidence type="ECO:0000256" key="1">
    <source>
        <dbReference type="SAM" id="Phobius"/>
    </source>
</evidence>
<feature type="transmembrane region" description="Helical" evidence="1">
    <location>
        <begin position="120"/>
        <end position="139"/>
    </location>
</feature>
<dbReference type="EMBL" id="NHSF01000069">
    <property type="protein sequence ID" value="MBK5931726.1"/>
    <property type="molecule type" value="Genomic_DNA"/>
</dbReference>
<feature type="transmembrane region" description="Helical" evidence="1">
    <location>
        <begin position="145"/>
        <end position="166"/>
    </location>
</feature>
<feature type="transmembrane region" description="Helical" evidence="1">
    <location>
        <begin position="86"/>
        <end position="108"/>
    </location>
</feature>
<proteinExistence type="predicted"/>
<keyword evidence="1" id="KW-0812">Transmembrane</keyword>
<organism evidence="2 3">
    <name type="scientific">Halochromatium salexigens</name>
    <name type="common">Chromatium salexigens</name>
    <dbReference type="NCBI Taxonomy" id="49447"/>
    <lineage>
        <taxon>Bacteria</taxon>
        <taxon>Pseudomonadati</taxon>
        <taxon>Pseudomonadota</taxon>
        <taxon>Gammaproteobacteria</taxon>
        <taxon>Chromatiales</taxon>
        <taxon>Chromatiaceae</taxon>
        <taxon>Halochromatium</taxon>
    </lineage>
</organism>
<keyword evidence="3" id="KW-1185">Reference proteome</keyword>
<keyword evidence="1" id="KW-1133">Transmembrane helix</keyword>
<feature type="transmembrane region" description="Helical" evidence="1">
    <location>
        <begin position="57"/>
        <end position="74"/>
    </location>
</feature>
<dbReference type="Pfam" id="PF04307">
    <property type="entry name" value="YdjM"/>
    <property type="match status" value="1"/>
</dbReference>
<accession>A0AAJ0XH74</accession>
<evidence type="ECO:0000313" key="2">
    <source>
        <dbReference type="EMBL" id="MBK5931726.1"/>
    </source>
</evidence>
<feature type="transmembrane region" description="Helical" evidence="1">
    <location>
        <begin position="187"/>
        <end position="206"/>
    </location>
</feature>
<reference evidence="2" key="2">
    <citation type="journal article" date="2020" name="Microorganisms">
        <title>Osmotic Adaptation and Compatible Solute Biosynthesis of Phototrophic Bacteria as Revealed from Genome Analyses.</title>
        <authorList>
            <person name="Imhoff J.F."/>
            <person name="Rahn T."/>
            <person name="Kunzel S."/>
            <person name="Keller A."/>
            <person name="Neulinger S.C."/>
        </authorList>
    </citation>
    <scope>NUCLEOTIDE SEQUENCE</scope>
    <source>
        <strain evidence="2">DSM 4395</strain>
    </source>
</reference>
<dbReference type="RefSeq" id="WP_201246564.1">
    <property type="nucleotide sequence ID" value="NZ_NHSF01000069.1"/>
</dbReference>
<gene>
    <name evidence="2" type="ORF">CCR82_14645</name>
</gene>
<dbReference type="InterPro" id="IPR007404">
    <property type="entry name" value="YdjM-like"/>
</dbReference>
<evidence type="ECO:0000313" key="3">
    <source>
        <dbReference type="Proteomes" id="UP001296967"/>
    </source>
</evidence>
<keyword evidence="1" id="KW-0472">Membrane</keyword>
<name>A0AAJ0XH74_HALSE</name>
<dbReference type="AlphaFoldDB" id="A0AAJ0XH74"/>